<organism evidence="2 3">
    <name type="scientific">Streptomyces levis</name>
    <dbReference type="NCBI Taxonomy" id="285566"/>
    <lineage>
        <taxon>Bacteria</taxon>
        <taxon>Bacillati</taxon>
        <taxon>Actinomycetota</taxon>
        <taxon>Actinomycetes</taxon>
        <taxon>Kitasatosporales</taxon>
        <taxon>Streptomycetaceae</taxon>
        <taxon>Streptomyces</taxon>
    </lineage>
</organism>
<evidence type="ECO:0000313" key="2">
    <source>
        <dbReference type="EMBL" id="GAA2558188.1"/>
    </source>
</evidence>
<accession>A0ABP6BDB0</accession>
<evidence type="ECO:0000256" key="1">
    <source>
        <dbReference type="SAM" id="MobiDB-lite"/>
    </source>
</evidence>
<proteinExistence type="predicted"/>
<dbReference type="EMBL" id="BAAATM010000027">
    <property type="protein sequence ID" value="GAA2558188.1"/>
    <property type="molecule type" value="Genomic_DNA"/>
</dbReference>
<comment type="caution">
    <text evidence="2">The sequence shown here is derived from an EMBL/GenBank/DDBJ whole genome shotgun (WGS) entry which is preliminary data.</text>
</comment>
<name>A0ABP6BDB0_9ACTN</name>
<gene>
    <name evidence="2" type="ORF">GCM10010423_70030</name>
</gene>
<evidence type="ECO:0000313" key="3">
    <source>
        <dbReference type="Proteomes" id="UP001501095"/>
    </source>
</evidence>
<sequence length="117" mass="13431">MITERVRVRSNCLAVLTLARDSGQVPGQGKRRRRQEDARQRLAARTAPDAGQWEVVVETPDRAEMRTRLRRLREAGVSGEMIRIDTLCGRLGLPTNYRLSRFVTDPVRESEHEHSDH</sequence>
<dbReference type="Proteomes" id="UP001501095">
    <property type="component" value="Unassembled WGS sequence"/>
</dbReference>
<feature type="region of interest" description="Disordered" evidence="1">
    <location>
        <begin position="23"/>
        <end position="46"/>
    </location>
</feature>
<protein>
    <submittedName>
        <fullName evidence="2">Uncharacterized protein</fullName>
    </submittedName>
</protein>
<reference evidence="3" key="1">
    <citation type="journal article" date="2019" name="Int. J. Syst. Evol. Microbiol.">
        <title>The Global Catalogue of Microorganisms (GCM) 10K type strain sequencing project: providing services to taxonomists for standard genome sequencing and annotation.</title>
        <authorList>
            <consortium name="The Broad Institute Genomics Platform"/>
            <consortium name="The Broad Institute Genome Sequencing Center for Infectious Disease"/>
            <person name="Wu L."/>
            <person name="Ma J."/>
        </authorList>
    </citation>
    <scope>NUCLEOTIDE SEQUENCE [LARGE SCALE GENOMIC DNA]</scope>
    <source>
        <strain evidence="3">JCM 6924</strain>
    </source>
</reference>
<keyword evidence="3" id="KW-1185">Reference proteome</keyword>